<evidence type="ECO:0000313" key="3">
    <source>
        <dbReference type="EMBL" id="KKZ12662.1"/>
    </source>
</evidence>
<dbReference type="PATRIC" id="fig|1604020.3.peg.2528"/>
<reference evidence="3 4" key="1">
    <citation type="submission" date="2015-01" db="EMBL/GenBank/DDBJ databases">
        <title>Lifestyle Evolution in Cyanobacterial Symbionts of Sponges.</title>
        <authorList>
            <person name="Burgsdorf I."/>
            <person name="Slaby B.M."/>
            <person name="Handley K.M."/>
            <person name="Haber M."/>
            <person name="Blom J."/>
            <person name="Marshall C.W."/>
            <person name="Gilbert J.A."/>
            <person name="Hentschel U."/>
            <person name="Steindler L."/>
        </authorList>
    </citation>
    <scope>NUCLEOTIDE SEQUENCE [LARGE SCALE GENOMIC DNA]</scope>
    <source>
        <strain evidence="3">SP3</strain>
    </source>
</reference>
<dbReference type="Proteomes" id="UP000035067">
    <property type="component" value="Unassembled WGS sequence"/>
</dbReference>
<dbReference type="PANTHER" id="PTHR19328:SF75">
    <property type="entry name" value="ALDOSE SUGAR DEHYDROGENASE YLII"/>
    <property type="match status" value="1"/>
</dbReference>
<comment type="caution">
    <text evidence="3">The sequence shown here is derived from an EMBL/GenBank/DDBJ whole genome shotgun (WGS) entry which is preliminary data.</text>
</comment>
<dbReference type="EMBL" id="JXQG01000015">
    <property type="protein sequence ID" value="KKZ12662.1"/>
    <property type="molecule type" value="Genomic_DNA"/>
</dbReference>
<keyword evidence="1" id="KW-0732">Signal</keyword>
<dbReference type="PANTHER" id="PTHR19328">
    <property type="entry name" value="HEDGEHOG-INTERACTING PROTEIN"/>
    <property type="match status" value="1"/>
</dbReference>
<evidence type="ECO:0000256" key="1">
    <source>
        <dbReference type="SAM" id="SignalP"/>
    </source>
</evidence>
<dbReference type="InterPro" id="IPR012938">
    <property type="entry name" value="Glc/Sorbosone_DH"/>
</dbReference>
<name>A0A0G2J565_9SYNE</name>
<dbReference type="AlphaFoldDB" id="A0A0G2J565"/>
<feature type="domain" description="Glucose/Sorbosone dehydrogenase" evidence="2">
    <location>
        <begin position="44"/>
        <end position="378"/>
    </location>
</feature>
<sequence length="385" mass="41374">MGRIVLTLVASVLLPFMPELSSAQTRTVTTEKGPVLLSVVARGLAQPWGMDMLPNGAMILTEKPGRLRILDQEGNLSAPLGGVPPVADVGQGGLLDVTVDPAFASNRLLWLAYSEPASDGANSTAVARARLSADGTTLKGVTVVFRQLPRYPGRLHFGARVVFARDGTMFVTLGERFRDPWRQQAQDLRSHLGKVVRLQPDGTAPGDNPFIGRDDALPEVWSHGHRNVQGAAIHPETGKLWISEHGPRGGDELNVVKPGGNYGWPLVSHGVEYSGRPVGRGFRSAPGLEDPVATWTPAIAPGGIAFYGSRTFPDWQGNLLVSGLRARAILRLELDGESVIHEERLIADEGQRIRDVAAGPDGVVYALTDDERDGRVLRLAPGDGW</sequence>
<evidence type="ECO:0000313" key="4">
    <source>
        <dbReference type="Proteomes" id="UP000035067"/>
    </source>
</evidence>
<protein>
    <recommendedName>
        <fullName evidence="2">Glucose/Sorbosone dehydrogenase domain-containing protein</fullName>
    </recommendedName>
</protein>
<dbReference type="Pfam" id="PF07995">
    <property type="entry name" value="GSDH"/>
    <property type="match status" value="1"/>
</dbReference>
<dbReference type="InterPro" id="IPR011041">
    <property type="entry name" value="Quinoprot_gluc/sorb_DH_b-prop"/>
</dbReference>
<evidence type="ECO:0000259" key="2">
    <source>
        <dbReference type="Pfam" id="PF07995"/>
    </source>
</evidence>
<dbReference type="InterPro" id="IPR011042">
    <property type="entry name" value="6-blade_b-propeller_TolB-like"/>
</dbReference>
<feature type="chain" id="PRO_5002546087" description="Glucose/Sorbosone dehydrogenase domain-containing protein" evidence="1">
    <location>
        <begin position="24"/>
        <end position="385"/>
    </location>
</feature>
<organism evidence="3 4">
    <name type="scientific">Candidatus Synechococcus spongiarum SP3</name>
    <dbReference type="NCBI Taxonomy" id="1604020"/>
    <lineage>
        <taxon>Bacteria</taxon>
        <taxon>Bacillati</taxon>
        <taxon>Cyanobacteriota</taxon>
        <taxon>Cyanophyceae</taxon>
        <taxon>Synechococcales</taxon>
        <taxon>Synechococcaceae</taxon>
        <taxon>Synechococcus</taxon>
    </lineage>
</organism>
<proteinExistence type="predicted"/>
<dbReference type="SUPFAM" id="SSF50952">
    <property type="entry name" value="Soluble quinoprotein glucose dehydrogenase"/>
    <property type="match status" value="1"/>
</dbReference>
<gene>
    <name evidence="3" type="ORF">TE42_03730</name>
</gene>
<feature type="signal peptide" evidence="1">
    <location>
        <begin position="1"/>
        <end position="23"/>
    </location>
</feature>
<dbReference type="Gene3D" id="2.120.10.30">
    <property type="entry name" value="TolB, C-terminal domain"/>
    <property type="match status" value="1"/>
</dbReference>
<accession>A0A0G2J565</accession>